<proteinExistence type="predicted"/>
<evidence type="ECO:0000313" key="1">
    <source>
        <dbReference type="EMBL" id="CAL6000695.1"/>
    </source>
</evidence>
<dbReference type="EMBL" id="CAXDID020000041">
    <property type="protein sequence ID" value="CAL6000695.1"/>
    <property type="molecule type" value="Genomic_DNA"/>
</dbReference>
<dbReference type="Proteomes" id="UP001642409">
    <property type="component" value="Unassembled WGS sequence"/>
</dbReference>
<keyword evidence="2" id="KW-1185">Reference proteome</keyword>
<protein>
    <submittedName>
        <fullName evidence="1">Hypothetical_protein</fullName>
    </submittedName>
</protein>
<name>A0ABP1HUF9_9EUKA</name>
<sequence length="307" mass="35739">MRIESTSRFTQSLCGKVGRVEENRSSCFYQDRINNLDFETKVIMQQNQVCYYVALNRECPDMVGLTQINATISIQYNDTEQTYVYDPTDASTSFSIVNQAVNQDYYKYCFQDPKSLRYMAKRMPYNASIVINVEQFGTQLQMTGFTKRVQIEDTSSDGFYHTTASIQVVEIQLYGLISATEALKYTNIINSITDPVYYVYMSVYSKKTNFSLQTYQNQSFNFANNSVQYMARFKNPGLPDMITQMVDTEDLADLVVHWTLLVSDRDLNVHIAHRRQFDRVMVTCWSNVSSFGTRTRKYQFTQNWLKI</sequence>
<gene>
    <name evidence="1" type="ORF">HINF_LOCUS16826</name>
</gene>
<evidence type="ECO:0000313" key="2">
    <source>
        <dbReference type="Proteomes" id="UP001642409"/>
    </source>
</evidence>
<comment type="caution">
    <text evidence="1">The sequence shown here is derived from an EMBL/GenBank/DDBJ whole genome shotgun (WGS) entry which is preliminary data.</text>
</comment>
<reference evidence="1 2" key="1">
    <citation type="submission" date="2024-07" db="EMBL/GenBank/DDBJ databases">
        <authorList>
            <person name="Akdeniz Z."/>
        </authorList>
    </citation>
    <scope>NUCLEOTIDE SEQUENCE [LARGE SCALE GENOMIC DNA]</scope>
</reference>
<accession>A0ABP1HUF9</accession>
<organism evidence="1 2">
    <name type="scientific">Hexamita inflata</name>
    <dbReference type="NCBI Taxonomy" id="28002"/>
    <lineage>
        <taxon>Eukaryota</taxon>
        <taxon>Metamonada</taxon>
        <taxon>Diplomonadida</taxon>
        <taxon>Hexamitidae</taxon>
        <taxon>Hexamitinae</taxon>
        <taxon>Hexamita</taxon>
    </lineage>
</organism>